<comment type="caution">
    <text evidence="1">The sequence shown here is derived from an EMBL/GenBank/DDBJ whole genome shotgun (WGS) entry which is preliminary data.</text>
</comment>
<name>A0A922ELQ2_CARIL</name>
<sequence>MPSYYGPMPHAWLPPFMPNPSSNPYPWTNQQHPWNSTCAAASSTAALSSSATLYSSAIPMMGIFQLPIHIHGAISNKHGTLRSHPCLVPQLMLALV</sequence>
<dbReference type="AlphaFoldDB" id="A0A922ELQ2"/>
<dbReference type="Proteomes" id="UP000811246">
    <property type="component" value="Chromosome 7"/>
</dbReference>
<reference evidence="1" key="1">
    <citation type="submission" date="2021-01" db="EMBL/GenBank/DDBJ databases">
        <authorList>
            <person name="Lovell J.T."/>
            <person name="Bentley N."/>
            <person name="Bhattarai G."/>
            <person name="Jenkins J.W."/>
            <person name="Sreedasyam A."/>
            <person name="Alarcon Y."/>
            <person name="Bock C."/>
            <person name="Boston L."/>
            <person name="Carlson J."/>
            <person name="Cervantes K."/>
            <person name="Clermont K."/>
            <person name="Krom N."/>
            <person name="Kubenka K."/>
            <person name="Mamidi S."/>
            <person name="Mattison C."/>
            <person name="Monteros M."/>
            <person name="Pisani C."/>
            <person name="Plott C."/>
            <person name="Rajasekar S."/>
            <person name="Rhein H.S."/>
            <person name="Rohla C."/>
            <person name="Song M."/>
            <person name="Hilaire R.S."/>
            <person name="Shu S."/>
            <person name="Wells L."/>
            <person name="Wang X."/>
            <person name="Webber J."/>
            <person name="Heerema R.J."/>
            <person name="Klein P."/>
            <person name="Conner P."/>
            <person name="Grauke L."/>
            <person name="Grimwood J."/>
            <person name="Schmutz J."/>
            <person name="Randall J.J."/>
        </authorList>
    </citation>
    <scope>NUCLEOTIDE SEQUENCE</scope>
    <source>
        <tissue evidence="1">Leaf</tissue>
    </source>
</reference>
<dbReference type="EMBL" id="CM031831">
    <property type="protein sequence ID" value="KAG6703937.1"/>
    <property type="molecule type" value="Genomic_DNA"/>
</dbReference>
<evidence type="ECO:0000313" key="1">
    <source>
        <dbReference type="EMBL" id="KAG6703937.1"/>
    </source>
</evidence>
<protein>
    <submittedName>
        <fullName evidence="1">Uncharacterized protein</fullName>
    </submittedName>
</protein>
<proteinExistence type="predicted"/>
<organism evidence="1 2">
    <name type="scientific">Carya illinoinensis</name>
    <name type="common">Pecan</name>
    <dbReference type="NCBI Taxonomy" id="32201"/>
    <lineage>
        <taxon>Eukaryota</taxon>
        <taxon>Viridiplantae</taxon>
        <taxon>Streptophyta</taxon>
        <taxon>Embryophyta</taxon>
        <taxon>Tracheophyta</taxon>
        <taxon>Spermatophyta</taxon>
        <taxon>Magnoliopsida</taxon>
        <taxon>eudicotyledons</taxon>
        <taxon>Gunneridae</taxon>
        <taxon>Pentapetalae</taxon>
        <taxon>rosids</taxon>
        <taxon>fabids</taxon>
        <taxon>Fagales</taxon>
        <taxon>Juglandaceae</taxon>
        <taxon>Carya</taxon>
    </lineage>
</organism>
<evidence type="ECO:0000313" key="2">
    <source>
        <dbReference type="Proteomes" id="UP000811246"/>
    </source>
</evidence>
<gene>
    <name evidence="1" type="ORF">I3842_07G110900</name>
</gene>
<accession>A0A922ELQ2</accession>